<protein>
    <submittedName>
        <fullName evidence="2">BMERB domain-containing protein 1 isoform X2</fullName>
    </submittedName>
</protein>
<feature type="region of interest" description="Disordered" evidence="1">
    <location>
        <begin position="73"/>
        <end position="100"/>
    </location>
</feature>
<evidence type="ECO:0000256" key="1">
    <source>
        <dbReference type="SAM" id="MobiDB-lite"/>
    </source>
</evidence>
<gene>
    <name evidence="2" type="ORF">AKAME5_001650000</name>
</gene>
<dbReference type="PANTHER" id="PTHR22704:SF2">
    <property type="entry name" value="BMERB DOMAIN-CONTAINING PROTEIN"/>
    <property type="match status" value="1"/>
</dbReference>
<evidence type="ECO:0000313" key="3">
    <source>
        <dbReference type="Proteomes" id="UP001279410"/>
    </source>
</evidence>
<feature type="compositionally biased region" description="Polar residues" evidence="1">
    <location>
        <begin position="202"/>
        <end position="212"/>
    </location>
</feature>
<proteinExistence type="predicted"/>
<comment type="caution">
    <text evidence="2">The sequence shown here is derived from an EMBL/GenBank/DDBJ whole genome shotgun (WGS) entry which is preliminary data.</text>
</comment>
<dbReference type="EMBL" id="BRZM01000075">
    <property type="protein sequence ID" value="GLD65002.1"/>
    <property type="molecule type" value="Genomic_DNA"/>
</dbReference>
<sequence>MHDIKSCERVCVLAWQAATRWRYSITIHAARAWVTALEPFVRCSHTDTCQSWWGPLEHLALFASAASASGKREKRERVASAAGPMEKKRGSSHQYGSLERTEWSRDINKPEDDIVQGLSAPGIWDNHKSNEDLQKEEVCFREDSREKELLQQSTSWLRQRNFLVDDVEFERLREKEEDKEMADFLKSKFPRNMKKTGVPTRQVPSRAQQTSSPFTKTGLTLLKECCGFTCSIM</sequence>
<dbReference type="AlphaFoldDB" id="A0AAD3N476"/>
<accession>A0AAD3N476</accession>
<organism evidence="2 3">
    <name type="scientific">Lates japonicus</name>
    <name type="common">Japanese lates</name>
    <dbReference type="NCBI Taxonomy" id="270547"/>
    <lineage>
        <taxon>Eukaryota</taxon>
        <taxon>Metazoa</taxon>
        <taxon>Chordata</taxon>
        <taxon>Craniata</taxon>
        <taxon>Vertebrata</taxon>
        <taxon>Euteleostomi</taxon>
        <taxon>Actinopterygii</taxon>
        <taxon>Neopterygii</taxon>
        <taxon>Teleostei</taxon>
        <taxon>Neoteleostei</taxon>
        <taxon>Acanthomorphata</taxon>
        <taxon>Carangaria</taxon>
        <taxon>Carangaria incertae sedis</taxon>
        <taxon>Centropomidae</taxon>
        <taxon>Lates</taxon>
    </lineage>
</organism>
<dbReference type="PANTHER" id="PTHR22704">
    <property type="entry name" value="BMERB DOMAIN-CONTAINING PROTEIN 1-RELATED"/>
    <property type="match status" value="1"/>
</dbReference>
<dbReference type="InterPro" id="IPR040127">
    <property type="entry name" value="BMERB"/>
</dbReference>
<keyword evidence="3" id="KW-1185">Reference proteome</keyword>
<evidence type="ECO:0000313" key="2">
    <source>
        <dbReference type="EMBL" id="GLD65002.1"/>
    </source>
</evidence>
<name>A0AAD3N476_LATJO</name>
<reference evidence="2" key="1">
    <citation type="submission" date="2022-08" db="EMBL/GenBank/DDBJ databases">
        <title>Genome sequencing of akame (Lates japonicus).</title>
        <authorList>
            <person name="Hashiguchi Y."/>
            <person name="Takahashi H."/>
        </authorList>
    </citation>
    <scope>NUCLEOTIDE SEQUENCE</scope>
    <source>
        <strain evidence="2">Kochi</strain>
    </source>
</reference>
<feature type="region of interest" description="Disordered" evidence="1">
    <location>
        <begin position="193"/>
        <end position="212"/>
    </location>
</feature>
<dbReference type="Proteomes" id="UP001279410">
    <property type="component" value="Unassembled WGS sequence"/>
</dbReference>